<protein>
    <submittedName>
        <fullName evidence="2">Uncharacterized protein</fullName>
    </submittedName>
</protein>
<feature type="compositionally biased region" description="Basic and acidic residues" evidence="1">
    <location>
        <begin position="39"/>
        <end position="51"/>
    </location>
</feature>
<keyword evidence="3" id="KW-1185">Reference proteome</keyword>
<proteinExistence type="predicted"/>
<feature type="region of interest" description="Disordered" evidence="1">
    <location>
        <begin position="96"/>
        <end position="125"/>
    </location>
</feature>
<feature type="region of interest" description="Disordered" evidence="1">
    <location>
        <begin position="1"/>
        <end position="62"/>
    </location>
</feature>
<organism evidence="2 3">
    <name type="scientific">Neorhodopirellula pilleata</name>
    <dbReference type="NCBI Taxonomy" id="2714738"/>
    <lineage>
        <taxon>Bacteria</taxon>
        <taxon>Pseudomonadati</taxon>
        <taxon>Planctomycetota</taxon>
        <taxon>Planctomycetia</taxon>
        <taxon>Pirellulales</taxon>
        <taxon>Pirellulaceae</taxon>
        <taxon>Neorhodopirellula</taxon>
    </lineage>
</organism>
<dbReference type="AlphaFoldDB" id="A0A5C5YRJ7"/>
<evidence type="ECO:0000256" key="1">
    <source>
        <dbReference type="SAM" id="MobiDB-lite"/>
    </source>
</evidence>
<comment type="caution">
    <text evidence="2">The sequence shown here is derived from an EMBL/GenBank/DDBJ whole genome shotgun (WGS) entry which is preliminary data.</text>
</comment>
<gene>
    <name evidence="2" type="ORF">Pla100_63140</name>
</gene>
<feature type="compositionally biased region" description="Basic and acidic residues" evidence="1">
    <location>
        <begin position="96"/>
        <end position="105"/>
    </location>
</feature>
<dbReference type="Proteomes" id="UP000316213">
    <property type="component" value="Unassembled WGS sequence"/>
</dbReference>
<accession>A0A5C5YRJ7</accession>
<dbReference type="EMBL" id="SJPM01000055">
    <property type="protein sequence ID" value="TWT77584.1"/>
    <property type="molecule type" value="Genomic_DNA"/>
</dbReference>
<evidence type="ECO:0000313" key="3">
    <source>
        <dbReference type="Proteomes" id="UP000316213"/>
    </source>
</evidence>
<name>A0A5C5YRJ7_9BACT</name>
<evidence type="ECO:0000313" key="2">
    <source>
        <dbReference type="EMBL" id="TWT77584.1"/>
    </source>
</evidence>
<sequence length="184" mass="21314">MGEQIDARRPSMNPTEQESDRARIAIEAHGIRQPNRQSKRVDERRTSRGTESELSTSRNAASRAPVHVIVPRSLTGCEVNIVSLLNAWDQCNEVRENDRDFDSKPCESSSARHRRPKYTNNRENWTDNDCEHADDQAKFQERLPLRRPDNRSRVVSHREASQCDGNEMRVDSNAYNDGYAWTYR</sequence>
<reference evidence="2 3" key="1">
    <citation type="submission" date="2019-02" db="EMBL/GenBank/DDBJ databases">
        <title>Deep-cultivation of Planctomycetes and their phenomic and genomic characterization uncovers novel biology.</title>
        <authorList>
            <person name="Wiegand S."/>
            <person name="Jogler M."/>
            <person name="Boedeker C."/>
            <person name="Pinto D."/>
            <person name="Vollmers J."/>
            <person name="Rivas-Marin E."/>
            <person name="Kohn T."/>
            <person name="Peeters S.H."/>
            <person name="Heuer A."/>
            <person name="Rast P."/>
            <person name="Oberbeckmann S."/>
            <person name="Bunk B."/>
            <person name="Jeske O."/>
            <person name="Meyerdierks A."/>
            <person name="Storesund J.E."/>
            <person name="Kallscheuer N."/>
            <person name="Luecker S."/>
            <person name="Lage O.M."/>
            <person name="Pohl T."/>
            <person name="Merkel B.J."/>
            <person name="Hornburger P."/>
            <person name="Mueller R.-W."/>
            <person name="Bruemmer F."/>
            <person name="Labrenz M."/>
            <person name="Spormann A.M."/>
            <person name="Op Den Camp H."/>
            <person name="Overmann J."/>
            <person name="Amann R."/>
            <person name="Jetten M.S.M."/>
            <person name="Mascher T."/>
            <person name="Medema M.H."/>
            <person name="Devos D.P."/>
            <person name="Kaster A.-K."/>
            <person name="Ovreas L."/>
            <person name="Rohde M."/>
            <person name="Galperin M.Y."/>
            <person name="Jogler C."/>
        </authorList>
    </citation>
    <scope>NUCLEOTIDE SEQUENCE [LARGE SCALE GENOMIC DNA]</scope>
    <source>
        <strain evidence="2 3">Pla100</strain>
    </source>
</reference>
<feature type="compositionally biased region" description="Basic and acidic residues" evidence="1">
    <location>
        <begin position="18"/>
        <end position="30"/>
    </location>
</feature>